<dbReference type="InterPro" id="IPR007205">
    <property type="entry name" value="Protein_HGH1_N"/>
</dbReference>
<evidence type="ECO:0000256" key="1">
    <source>
        <dbReference type="ARBA" id="ARBA00006712"/>
    </source>
</evidence>
<dbReference type="Pfam" id="PF04063">
    <property type="entry name" value="DUF383"/>
    <property type="match status" value="1"/>
</dbReference>
<keyword evidence="7" id="KW-1185">Reference proteome</keyword>
<evidence type="ECO:0000259" key="4">
    <source>
        <dbReference type="Pfam" id="PF04063"/>
    </source>
</evidence>
<organism evidence="6 7">
    <name type="scientific">Lithohypha guttulata</name>
    <dbReference type="NCBI Taxonomy" id="1690604"/>
    <lineage>
        <taxon>Eukaryota</taxon>
        <taxon>Fungi</taxon>
        <taxon>Dikarya</taxon>
        <taxon>Ascomycota</taxon>
        <taxon>Pezizomycotina</taxon>
        <taxon>Eurotiomycetes</taxon>
        <taxon>Chaetothyriomycetidae</taxon>
        <taxon>Chaetothyriales</taxon>
        <taxon>Trichomeriaceae</taxon>
        <taxon>Lithohypha</taxon>
    </lineage>
</organism>
<accession>A0ABR0KDP3</accession>
<comment type="caution">
    <text evidence="6">The sequence shown here is derived from an EMBL/GenBank/DDBJ whole genome shotgun (WGS) entry which is preliminary data.</text>
</comment>
<protein>
    <recommendedName>
        <fullName evidence="2">Protein HGH1 homolog</fullName>
    </recommendedName>
</protein>
<evidence type="ECO:0000313" key="7">
    <source>
        <dbReference type="Proteomes" id="UP001345013"/>
    </source>
</evidence>
<proteinExistence type="inferred from homology"/>
<dbReference type="InterPro" id="IPR011989">
    <property type="entry name" value="ARM-like"/>
</dbReference>
<evidence type="ECO:0000259" key="5">
    <source>
        <dbReference type="Pfam" id="PF04064"/>
    </source>
</evidence>
<feature type="compositionally biased region" description="Basic and acidic residues" evidence="3">
    <location>
        <begin position="374"/>
        <end position="389"/>
    </location>
</feature>
<comment type="similarity">
    <text evidence="1">Belongs to the HGH1 family.</text>
</comment>
<gene>
    <name evidence="6" type="primary">HGH1</name>
    <name evidence="6" type="ORF">LTR24_004024</name>
</gene>
<dbReference type="EMBL" id="JAVRRG010000039">
    <property type="protein sequence ID" value="KAK5093829.1"/>
    <property type="molecule type" value="Genomic_DNA"/>
</dbReference>
<feature type="domain" description="Protein HGH1 C-terminal" evidence="5">
    <location>
        <begin position="313"/>
        <end position="367"/>
    </location>
</feature>
<name>A0ABR0KDP3_9EURO</name>
<reference evidence="6 7" key="1">
    <citation type="submission" date="2023-08" db="EMBL/GenBank/DDBJ databases">
        <title>Black Yeasts Isolated from many extreme environments.</title>
        <authorList>
            <person name="Coleine C."/>
            <person name="Stajich J.E."/>
            <person name="Selbmann L."/>
        </authorList>
    </citation>
    <scope>NUCLEOTIDE SEQUENCE [LARGE SCALE GENOMIC DNA]</scope>
    <source>
        <strain evidence="6 7">CCFEE 5885</strain>
    </source>
</reference>
<feature type="region of interest" description="Disordered" evidence="3">
    <location>
        <begin position="365"/>
        <end position="389"/>
    </location>
</feature>
<evidence type="ECO:0000256" key="2">
    <source>
        <dbReference type="ARBA" id="ARBA00014076"/>
    </source>
</evidence>
<evidence type="ECO:0000256" key="3">
    <source>
        <dbReference type="SAM" id="MobiDB-lite"/>
    </source>
</evidence>
<dbReference type="Pfam" id="PF04064">
    <property type="entry name" value="DUF384"/>
    <property type="match status" value="1"/>
</dbReference>
<dbReference type="PANTHER" id="PTHR13387:SF9">
    <property type="entry name" value="PROTEIN HGH1 HOMOLOG"/>
    <property type="match status" value="1"/>
</dbReference>
<dbReference type="Proteomes" id="UP001345013">
    <property type="component" value="Unassembled WGS sequence"/>
</dbReference>
<dbReference type="InterPro" id="IPR016024">
    <property type="entry name" value="ARM-type_fold"/>
</dbReference>
<feature type="domain" description="Protein HGH1 N-terminal" evidence="4">
    <location>
        <begin position="102"/>
        <end position="307"/>
    </location>
</feature>
<dbReference type="SUPFAM" id="SSF48371">
    <property type="entry name" value="ARM repeat"/>
    <property type="match status" value="1"/>
</dbReference>
<sequence>MPSELEELVEFLHHGNTQIRQVAAQHLVPYSASHDHQSTLWKRQQLEPLKDLKLLIRDYTQIATDSLTILVNLTGSGDKEILEYYSRDNQFVEQILKKTIDDISEPNADLCCALLANLVKDDTLAKRLITAERDVPPKKQVKVKLKTSSKGEVEVEKVDQPVNMQISTSERILDQLMDVFVKAANKSLNPKADYDYLAKFEQGRQYLLERQDYDDVVPITKLVVFTEHGSLIRRKGIASTIKNCAFERSKHEYLMRAEGEGGVGLLPYILLPIAGNEEFDTEESEGMLDELQLLPPDKEREVDDNVIATHLETLMLLTAERQGRYKLRTVKVYPIIRELHLKREAETVSEGCVRLVNVLMRDEEGEEGNVQKIKKAEQEDDDHKIEEVF</sequence>
<dbReference type="Gene3D" id="1.25.10.10">
    <property type="entry name" value="Leucine-rich Repeat Variant"/>
    <property type="match status" value="1"/>
</dbReference>
<dbReference type="PANTHER" id="PTHR13387">
    <property type="entry name" value="PROTEIN HGH1 HOMOLOG"/>
    <property type="match status" value="1"/>
</dbReference>
<dbReference type="InterPro" id="IPR039717">
    <property type="entry name" value="Hgh1"/>
</dbReference>
<evidence type="ECO:0000313" key="6">
    <source>
        <dbReference type="EMBL" id="KAK5093829.1"/>
    </source>
</evidence>
<dbReference type="InterPro" id="IPR007206">
    <property type="entry name" value="Protein_HGH1_C"/>
</dbReference>